<comment type="caution">
    <text evidence="1">The sequence shown here is derived from an EMBL/GenBank/DDBJ whole genome shotgun (WGS) entry which is preliminary data.</text>
</comment>
<proteinExistence type="predicted"/>
<keyword evidence="2" id="KW-1185">Reference proteome</keyword>
<sequence length="63" mass="7504">MSNDLILCQREIRRLRCVVRTYEAQMRELGSYLEQMAENSELGDEARQTAREISEAWQRILED</sequence>
<accession>A0A3R8KUG8</accession>
<dbReference type="EMBL" id="RHJS01000002">
    <property type="protein sequence ID" value="RRK32073.1"/>
    <property type="molecule type" value="Genomic_DNA"/>
</dbReference>
<dbReference type="RefSeq" id="WP_125127620.1">
    <property type="nucleotide sequence ID" value="NZ_RHJS01000002.1"/>
</dbReference>
<evidence type="ECO:0000313" key="2">
    <source>
        <dbReference type="Proteomes" id="UP000274920"/>
    </source>
</evidence>
<gene>
    <name evidence="1" type="ORF">EBB54_12360</name>
</gene>
<name>A0A3R8KUG8_9FIRM</name>
<dbReference type="Proteomes" id="UP000274920">
    <property type="component" value="Unassembled WGS sequence"/>
</dbReference>
<reference evidence="1" key="1">
    <citation type="submission" date="2018-10" db="EMBL/GenBank/DDBJ databases">
        <title>Schaedlerella arabinophila gen. nov. sp. nov., isolated from the mouse intestinal tract and comparative analysis with the genome of the closely related altered Schaedler flora strain ASF502.</title>
        <authorList>
            <person name="Miyake S."/>
            <person name="Soh M."/>
            <person name="Seedorf H."/>
        </authorList>
    </citation>
    <scope>NUCLEOTIDE SEQUENCE [LARGE SCALE GENOMIC DNA]</scope>
    <source>
        <strain evidence="1">DSM 106076</strain>
    </source>
</reference>
<protein>
    <submittedName>
        <fullName evidence="1">Uncharacterized protein</fullName>
    </submittedName>
</protein>
<dbReference type="AlphaFoldDB" id="A0A3R8KUG8"/>
<organism evidence="1 2">
    <name type="scientific">Schaedlerella arabinosiphila</name>
    <dbReference type="NCBI Taxonomy" id="2044587"/>
    <lineage>
        <taxon>Bacteria</taxon>
        <taxon>Bacillati</taxon>
        <taxon>Bacillota</taxon>
        <taxon>Clostridia</taxon>
        <taxon>Lachnospirales</taxon>
        <taxon>Lachnospiraceae</taxon>
        <taxon>Schaedlerella</taxon>
    </lineage>
</organism>
<evidence type="ECO:0000313" key="1">
    <source>
        <dbReference type="EMBL" id="RRK32073.1"/>
    </source>
</evidence>